<dbReference type="Gene3D" id="1.25.40.750">
    <property type="entry name" value="Domain of unknown function DUF5071"/>
    <property type="match status" value="1"/>
</dbReference>
<dbReference type="Proteomes" id="UP000815677">
    <property type="component" value="Unassembled WGS sequence"/>
</dbReference>
<dbReference type="InterPro" id="IPR031837">
    <property type="entry name" value="DUF5071"/>
</dbReference>
<evidence type="ECO:0000313" key="2">
    <source>
        <dbReference type="EMBL" id="GAT54160.1"/>
    </source>
</evidence>
<feature type="domain" description="DUF5071" evidence="1">
    <location>
        <begin position="2"/>
        <end position="119"/>
    </location>
</feature>
<reference evidence="2" key="1">
    <citation type="submission" date="2014-09" db="EMBL/GenBank/DDBJ databases">
        <title>Genome sequence of the luminous mushroom Mycena chlorophos for searching fungal bioluminescence genes.</title>
        <authorList>
            <person name="Tanaka Y."/>
            <person name="Kasuga D."/>
            <person name="Oba Y."/>
            <person name="Hase S."/>
            <person name="Sato K."/>
            <person name="Oba Y."/>
            <person name="Sakakibara Y."/>
        </authorList>
    </citation>
    <scope>NUCLEOTIDE SEQUENCE</scope>
</reference>
<proteinExistence type="predicted"/>
<sequence length="139" mass="15565">MSKTDYLAVRSIQEGVHTAEEMQPLIPGLLSWLQDVNWPMCSASCEQLSRFLVLAIEGARSVLQHLNGDDGEWEYNLLRFVGTVPPALREPLRPEIERIAQRPTASEVDNELSELVIELLVAMDWLGGRPTKVCSRPPA</sequence>
<keyword evidence="3" id="KW-1185">Reference proteome</keyword>
<dbReference type="EMBL" id="DF848520">
    <property type="protein sequence ID" value="GAT54160.1"/>
    <property type="molecule type" value="Genomic_DNA"/>
</dbReference>
<dbReference type="InterPro" id="IPR038692">
    <property type="entry name" value="Cthe_2751_sf"/>
</dbReference>
<dbReference type="Pfam" id="PF16804">
    <property type="entry name" value="DUF5071"/>
    <property type="match status" value="1"/>
</dbReference>
<name>A0ABQ0LSX6_MYCCL</name>
<evidence type="ECO:0000259" key="1">
    <source>
        <dbReference type="Pfam" id="PF16804"/>
    </source>
</evidence>
<evidence type="ECO:0000313" key="3">
    <source>
        <dbReference type="Proteomes" id="UP000815677"/>
    </source>
</evidence>
<protein>
    <recommendedName>
        <fullName evidence="1">DUF5071 domain-containing protein</fullName>
    </recommendedName>
</protein>
<organism evidence="2 3">
    <name type="scientific">Mycena chlorophos</name>
    <name type="common">Agaric fungus</name>
    <name type="synonym">Agaricus chlorophos</name>
    <dbReference type="NCBI Taxonomy" id="658473"/>
    <lineage>
        <taxon>Eukaryota</taxon>
        <taxon>Fungi</taxon>
        <taxon>Dikarya</taxon>
        <taxon>Basidiomycota</taxon>
        <taxon>Agaricomycotina</taxon>
        <taxon>Agaricomycetes</taxon>
        <taxon>Agaricomycetidae</taxon>
        <taxon>Agaricales</taxon>
        <taxon>Marasmiineae</taxon>
        <taxon>Mycenaceae</taxon>
        <taxon>Mycena</taxon>
    </lineage>
</organism>
<accession>A0ABQ0LSX6</accession>
<gene>
    <name evidence="2" type="ORF">MCHLO_11036</name>
</gene>